<dbReference type="RefSeq" id="XP_043009546.1">
    <property type="nucleotide sequence ID" value="XM_043154255.1"/>
</dbReference>
<dbReference type="EMBL" id="CM032185">
    <property type="protein sequence ID" value="KAG7093076.1"/>
    <property type="molecule type" value="Genomic_DNA"/>
</dbReference>
<feature type="domain" description="AMP-dependent synthetase/ligase" evidence="3">
    <location>
        <begin position="96"/>
        <end position="386"/>
    </location>
</feature>
<accession>A0A9P7UU89</accession>
<dbReference type="InterPro" id="IPR020845">
    <property type="entry name" value="AMP-binding_CS"/>
</dbReference>
<dbReference type="Pfam" id="PF23562">
    <property type="entry name" value="AMP-binding_C_3"/>
    <property type="match status" value="1"/>
</dbReference>
<dbReference type="Pfam" id="PF07993">
    <property type="entry name" value="NAD_binding_4"/>
    <property type="match status" value="1"/>
</dbReference>
<dbReference type="OrthoDB" id="429813at2759"/>
<name>A0A9P7UU89_9AGAR</name>
<evidence type="ECO:0000313" key="6">
    <source>
        <dbReference type="Proteomes" id="UP001049176"/>
    </source>
</evidence>
<dbReference type="GeneID" id="66078442"/>
<keyword evidence="2" id="KW-0597">Phosphoprotein</keyword>
<evidence type="ECO:0000256" key="2">
    <source>
        <dbReference type="ARBA" id="ARBA00022553"/>
    </source>
</evidence>
<dbReference type="PANTHER" id="PTHR43439:SF2">
    <property type="entry name" value="ENZYME, PUTATIVE (JCVI)-RELATED"/>
    <property type="match status" value="1"/>
</dbReference>
<dbReference type="InterPro" id="IPR051414">
    <property type="entry name" value="Adenylate-forming_Reductase"/>
</dbReference>
<evidence type="ECO:0000256" key="1">
    <source>
        <dbReference type="ARBA" id="ARBA00022450"/>
    </source>
</evidence>
<dbReference type="PANTHER" id="PTHR43439">
    <property type="entry name" value="PHENYLACETATE-COENZYME A LIGASE"/>
    <property type="match status" value="1"/>
</dbReference>
<evidence type="ECO:0000259" key="4">
    <source>
        <dbReference type="Pfam" id="PF07993"/>
    </source>
</evidence>
<dbReference type="SUPFAM" id="SSF51735">
    <property type="entry name" value="NAD(P)-binding Rossmann-fold domains"/>
    <property type="match status" value="1"/>
</dbReference>
<feature type="domain" description="Thioester reductase (TE)" evidence="4">
    <location>
        <begin position="721"/>
        <end position="941"/>
    </location>
</feature>
<dbReference type="InterPro" id="IPR000873">
    <property type="entry name" value="AMP-dep_synth/lig_dom"/>
</dbReference>
<comment type="caution">
    <text evidence="5">The sequence shown here is derived from an EMBL/GenBank/DDBJ whole genome shotgun (WGS) entry which is preliminary data.</text>
</comment>
<dbReference type="PROSITE" id="PS00455">
    <property type="entry name" value="AMP_BINDING"/>
    <property type="match status" value="1"/>
</dbReference>
<organism evidence="5 6">
    <name type="scientific">Marasmius oreades</name>
    <name type="common">fairy-ring Marasmius</name>
    <dbReference type="NCBI Taxonomy" id="181124"/>
    <lineage>
        <taxon>Eukaryota</taxon>
        <taxon>Fungi</taxon>
        <taxon>Dikarya</taxon>
        <taxon>Basidiomycota</taxon>
        <taxon>Agaricomycotina</taxon>
        <taxon>Agaricomycetes</taxon>
        <taxon>Agaricomycetidae</taxon>
        <taxon>Agaricales</taxon>
        <taxon>Marasmiineae</taxon>
        <taxon>Marasmiaceae</taxon>
        <taxon>Marasmius</taxon>
    </lineage>
</organism>
<dbReference type="KEGG" id="more:E1B28_009366"/>
<dbReference type="Gene3D" id="3.40.50.12780">
    <property type="entry name" value="N-terminal domain of ligase-like"/>
    <property type="match status" value="1"/>
</dbReference>
<protein>
    <submittedName>
        <fullName evidence="5">NRPS-like protein biosynthetic cluster</fullName>
    </submittedName>
</protein>
<dbReference type="InterPro" id="IPR042099">
    <property type="entry name" value="ANL_N_sf"/>
</dbReference>
<dbReference type="InterPro" id="IPR013120">
    <property type="entry name" value="FAR_NAD-bd"/>
</dbReference>
<proteinExistence type="predicted"/>
<gene>
    <name evidence="5" type="ORF">E1B28_009366</name>
</gene>
<evidence type="ECO:0000259" key="3">
    <source>
        <dbReference type="Pfam" id="PF00501"/>
    </source>
</evidence>
<evidence type="ECO:0000313" key="5">
    <source>
        <dbReference type="EMBL" id="KAG7093076.1"/>
    </source>
</evidence>
<sequence>MDSLQTPIPVLASTQENSRCTTFCPPVLDGSLTILDMCDWHRKHSSHHRLFLFPHSDGSVRTITWSDAVDAIYRGVYIIQDRVKIYNSSEASTPVVAILAQSETMSYSLTKLSIMRSNFIPFLISPRNSPESVAHLLATAGVQHVLVSGDATCSTLVEAALAILKRETSDSPSSLPISITSSPMLVFDDLFPNTTEDHIESFQPDPILRKKLEDVVVYVHTSGSTSHPKIIPWTNRKLIEVGIAPHYGAVDMTNSVVSIHSLPMSHSFACFLFYIAVTTGYVLACFQPQVTPVVPTADNILTASEATDCDYVFTVPSVGEEWARRPERLKWLATKGGLVVGGGPLSKEAGDKLAAEAIPVIVLFGLTEIGPVSPFLSRPMTKDWEYFELGRHCKTRLISQNDGTYELILLPSPTCIPSVYNIKVDGMDGYTTSDLLAPHPTEKGYWRVFGRSDDLIVHANGEKTNPGPLEAILKKDPHIRSVILFGRGQLQVGVLVEPENPKSFKNLDEFRNTIWPTVEKMNAFAPQHSRLFKEMILIADAAKPFRYTAKGSVRRQLLLKDYEDEISKLYEDVETSTQPDIPAPSHWDTISCRNFVRKVVRSVLPNGVGDDDDLFLHGCDSLRATWIRNTTLRGIRNTTKLDTRQAAWNMVYEYPTIAELGRYLLHVVTHRSFSVHGEDMISPEESTIQTMQRLVENYSGRLPDSPCNAGKGTCKNKVVLLTGSTGAFGSFILASLIPDGDVSRVYALNRAKGSNFDPIGIRQQKAFRERGLDEKLLLSEKLELLEGNLLEDGFGLQLTVLQEMQQSVTHIIHNAWPVNFNLSLKSFEPAIMGLQSLLDLAIKHGSHFLFVSSVGVLSNASENGTMPETSTRPQTALGNGYAESKWVSEEIVLRASRERGLCAVIARVGQVCGSSENGAWSTQEWAPALIQGSAKLGCIPTDGRIVTWITPHVASRAIVDFLDVAATSGSGSIMHVRNPNPISWASLAKMIATELKLETVSYEEWLNRLESRWINGRGKNEEIRAICLLTFFRALLGTSDSETREAFGMPLMDIRNAVDASRTLADSEVEKLGEVDVKRWIGHWKKVGFV</sequence>
<reference evidence="5" key="1">
    <citation type="journal article" date="2021" name="Genome Biol. Evol.">
        <title>The assembled and annotated genome of the fairy-ring fungus Marasmius oreades.</title>
        <authorList>
            <person name="Hiltunen M."/>
            <person name="Ament-Velasquez S.L."/>
            <person name="Johannesson H."/>
        </authorList>
    </citation>
    <scope>NUCLEOTIDE SEQUENCE</scope>
    <source>
        <strain evidence="5">03SP1</strain>
    </source>
</reference>
<dbReference type="Proteomes" id="UP001049176">
    <property type="component" value="Chromosome 5"/>
</dbReference>
<dbReference type="Pfam" id="PF00501">
    <property type="entry name" value="AMP-binding"/>
    <property type="match status" value="1"/>
</dbReference>
<dbReference type="AlphaFoldDB" id="A0A9P7UU89"/>
<keyword evidence="6" id="KW-1185">Reference proteome</keyword>
<dbReference type="Gene3D" id="3.40.50.720">
    <property type="entry name" value="NAD(P)-binding Rossmann-like Domain"/>
    <property type="match status" value="1"/>
</dbReference>
<dbReference type="SUPFAM" id="SSF56801">
    <property type="entry name" value="Acetyl-CoA synthetase-like"/>
    <property type="match status" value="1"/>
</dbReference>
<dbReference type="InterPro" id="IPR036291">
    <property type="entry name" value="NAD(P)-bd_dom_sf"/>
</dbReference>
<keyword evidence="1" id="KW-0596">Phosphopantetheine</keyword>